<dbReference type="PANTHER" id="PTHR36966">
    <property type="entry name" value="REP-ASSOCIATED TYROSINE TRANSPOSASE"/>
    <property type="match status" value="1"/>
</dbReference>
<evidence type="ECO:0000313" key="3">
    <source>
        <dbReference type="Proteomes" id="UP000184394"/>
    </source>
</evidence>
<protein>
    <submittedName>
        <fullName evidence="2">REP element-mobilizing transposase RayT</fullName>
    </submittedName>
</protein>
<accession>A0A1M7G5G3</accession>
<dbReference type="InterPro" id="IPR052715">
    <property type="entry name" value="RAYT_transposase"/>
</dbReference>
<proteinExistence type="predicted"/>
<dbReference type="InterPro" id="IPR002686">
    <property type="entry name" value="Transposase_17"/>
</dbReference>
<dbReference type="Gene3D" id="3.30.70.1290">
    <property type="entry name" value="Transposase IS200-like"/>
    <property type="match status" value="1"/>
</dbReference>
<feature type="domain" description="Transposase IS200-like" evidence="1">
    <location>
        <begin position="17"/>
        <end position="178"/>
    </location>
</feature>
<dbReference type="Proteomes" id="UP000184394">
    <property type="component" value="Unassembled WGS sequence"/>
</dbReference>
<dbReference type="SMART" id="SM01321">
    <property type="entry name" value="Y1_Tnp"/>
    <property type="match status" value="1"/>
</dbReference>
<gene>
    <name evidence="2" type="ORF">SAMN04487860_10170</name>
</gene>
<evidence type="ECO:0000259" key="1">
    <source>
        <dbReference type="SMART" id="SM01321"/>
    </source>
</evidence>
<dbReference type="Pfam" id="PF01797">
    <property type="entry name" value="Y1_Tnp"/>
    <property type="match status" value="1"/>
</dbReference>
<dbReference type="RefSeq" id="WP_072947674.1">
    <property type="nucleotide sequence ID" value="NZ_FRCT01000001.1"/>
</dbReference>
<dbReference type="GO" id="GO:0004803">
    <property type="term" value="F:transposase activity"/>
    <property type="evidence" value="ECO:0007669"/>
    <property type="project" value="InterPro"/>
</dbReference>
<reference evidence="2 3" key="1">
    <citation type="submission" date="2016-11" db="EMBL/GenBank/DDBJ databases">
        <authorList>
            <person name="Jaros S."/>
            <person name="Januszkiewicz K."/>
            <person name="Wedrychowicz H."/>
        </authorList>
    </citation>
    <scope>NUCLEOTIDE SEQUENCE [LARGE SCALE GENOMIC DNA]</scope>
    <source>
        <strain evidence="2 3">Y1</strain>
    </source>
</reference>
<dbReference type="GO" id="GO:0043565">
    <property type="term" value="F:sequence-specific DNA binding"/>
    <property type="evidence" value="ECO:0007669"/>
    <property type="project" value="TreeGrafter"/>
</dbReference>
<dbReference type="InterPro" id="IPR036515">
    <property type="entry name" value="Transposase_17_sf"/>
</dbReference>
<name>A0A1M7G5G3_RUMFL</name>
<dbReference type="GO" id="GO:0006313">
    <property type="term" value="P:DNA transposition"/>
    <property type="evidence" value="ECO:0007669"/>
    <property type="project" value="InterPro"/>
</dbReference>
<evidence type="ECO:0000313" key="2">
    <source>
        <dbReference type="EMBL" id="SHM11436.1"/>
    </source>
</evidence>
<organism evidence="2 3">
    <name type="scientific">Ruminococcus flavefaciens</name>
    <dbReference type="NCBI Taxonomy" id="1265"/>
    <lineage>
        <taxon>Bacteria</taxon>
        <taxon>Bacillati</taxon>
        <taxon>Bacillota</taxon>
        <taxon>Clostridia</taxon>
        <taxon>Eubacteriales</taxon>
        <taxon>Oscillospiraceae</taxon>
        <taxon>Ruminococcus</taxon>
    </lineage>
</organism>
<dbReference type="PANTHER" id="PTHR36966:SF1">
    <property type="entry name" value="REP-ASSOCIATED TYROSINE TRANSPOSASE"/>
    <property type="match status" value="1"/>
</dbReference>
<dbReference type="AlphaFoldDB" id="A0A1M7G5G3"/>
<dbReference type="OrthoDB" id="9794403at2"/>
<dbReference type="EMBL" id="FRCT01000001">
    <property type="protein sequence ID" value="SHM11436.1"/>
    <property type="molecule type" value="Genomic_DNA"/>
</dbReference>
<dbReference type="SUPFAM" id="SSF143422">
    <property type="entry name" value="Transposase IS200-like"/>
    <property type="match status" value="1"/>
</dbReference>
<sequence>MDRPQRKDIRLDNYDYSRSGAYFVTICTRNKMCIFWDNNDKYRPILSNIEATEKQNVGAHSVRPQIKNHDKKIHLSDIGKTVKEGLKNINHYYPMVMVDKYVIMPNHIHVIIRIEADNVGIETGGRTLCAPTLSLIIKNFKEFVTKQIGFSVWQRSFYDRVLRNEWEYRNAWQYIENNPENWENDELFSKE</sequence>